<dbReference type="EMBL" id="FOSR01000012">
    <property type="protein sequence ID" value="SFL03458.1"/>
    <property type="molecule type" value="Genomic_DNA"/>
</dbReference>
<organism evidence="4 5">
    <name type="scientific">Rhodanobacter glycinis</name>
    <dbReference type="NCBI Taxonomy" id="582702"/>
    <lineage>
        <taxon>Bacteria</taxon>
        <taxon>Pseudomonadati</taxon>
        <taxon>Pseudomonadota</taxon>
        <taxon>Gammaproteobacteria</taxon>
        <taxon>Lysobacterales</taxon>
        <taxon>Rhodanobacteraceae</taxon>
        <taxon>Rhodanobacter</taxon>
    </lineage>
</organism>
<evidence type="ECO:0000256" key="2">
    <source>
        <dbReference type="ARBA" id="ARBA00023163"/>
    </source>
</evidence>
<evidence type="ECO:0000256" key="1">
    <source>
        <dbReference type="ARBA" id="ARBA00023015"/>
    </source>
</evidence>
<dbReference type="RefSeq" id="WP_092704472.1">
    <property type="nucleotide sequence ID" value="NZ_FOSR01000012.1"/>
</dbReference>
<protein>
    <submittedName>
        <fullName evidence="4">AraC-type DNA-binding protein</fullName>
    </submittedName>
</protein>
<accession>A0A1I4ECF0</accession>
<reference evidence="5" key="1">
    <citation type="submission" date="2016-10" db="EMBL/GenBank/DDBJ databases">
        <authorList>
            <person name="Varghese N."/>
            <person name="Submissions S."/>
        </authorList>
    </citation>
    <scope>NUCLEOTIDE SEQUENCE [LARGE SCALE GENOMIC DNA]</scope>
    <source>
        <strain evidence="5">MO64</strain>
    </source>
</reference>
<dbReference type="SMART" id="SM00342">
    <property type="entry name" value="HTH_ARAC"/>
    <property type="match status" value="1"/>
</dbReference>
<sequence length="297" mass="32097">MSSALKLALNRQMDRLGGGDGPFATAVDGLYLMRATDATLPAPRIYRPALCIVAQGAKQVMLGESTFNYREGQALVIGLELPVLGRVVQASAEQPFLGLNLDLDVQVMRDVLAQLDPPPRPGPDASGVFVGHLGEALSDCVLRLLRLLDTPEAIPVIQPGIMREICYWLLTGPNAGEVCKIALPNGPTERIAGAIHQLREDITRAVRIDALAAAANMSPSTFHQHFKTLTSMTPLQYQKQLRLLEARRLMLAGEANASGAAYQVGYESASQFSREYARMFGTPPKRDVAVARLSPAI</sequence>
<keyword evidence="1" id="KW-0805">Transcription regulation</keyword>
<evidence type="ECO:0000259" key="3">
    <source>
        <dbReference type="PROSITE" id="PS01124"/>
    </source>
</evidence>
<gene>
    <name evidence="4" type="ORF">SAMN05192579_11220</name>
</gene>
<name>A0A1I4ECF0_9GAMM</name>
<dbReference type="InterPro" id="IPR018060">
    <property type="entry name" value="HTH_AraC"/>
</dbReference>
<evidence type="ECO:0000313" key="5">
    <source>
        <dbReference type="Proteomes" id="UP000198725"/>
    </source>
</evidence>
<dbReference type="SUPFAM" id="SSF46689">
    <property type="entry name" value="Homeodomain-like"/>
    <property type="match status" value="2"/>
</dbReference>
<proteinExistence type="predicted"/>
<dbReference type="GO" id="GO:0003700">
    <property type="term" value="F:DNA-binding transcription factor activity"/>
    <property type="evidence" value="ECO:0007669"/>
    <property type="project" value="InterPro"/>
</dbReference>
<dbReference type="Pfam" id="PF06719">
    <property type="entry name" value="AraC_N"/>
    <property type="match status" value="1"/>
</dbReference>
<keyword evidence="2" id="KW-0804">Transcription</keyword>
<keyword evidence="5" id="KW-1185">Reference proteome</keyword>
<dbReference type="GO" id="GO:0043565">
    <property type="term" value="F:sequence-specific DNA binding"/>
    <property type="evidence" value="ECO:0007669"/>
    <property type="project" value="InterPro"/>
</dbReference>
<dbReference type="Pfam" id="PF12833">
    <property type="entry name" value="HTH_18"/>
    <property type="match status" value="1"/>
</dbReference>
<dbReference type="AlphaFoldDB" id="A0A1I4ECF0"/>
<feature type="domain" description="HTH araC/xylS-type" evidence="3">
    <location>
        <begin position="192"/>
        <end position="290"/>
    </location>
</feature>
<dbReference type="PROSITE" id="PS01124">
    <property type="entry name" value="HTH_ARAC_FAMILY_2"/>
    <property type="match status" value="1"/>
</dbReference>
<keyword evidence="4" id="KW-0238">DNA-binding</keyword>
<dbReference type="PANTHER" id="PTHR43436:SF1">
    <property type="entry name" value="TRANSCRIPTIONAL REGULATORY PROTEIN"/>
    <property type="match status" value="1"/>
</dbReference>
<evidence type="ECO:0000313" key="4">
    <source>
        <dbReference type="EMBL" id="SFL03458.1"/>
    </source>
</evidence>
<dbReference type="InterPro" id="IPR009594">
    <property type="entry name" value="Tscrpt_reg_HTH_AraC_N"/>
</dbReference>
<dbReference type="InterPro" id="IPR009057">
    <property type="entry name" value="Homeodomain-like_sf"/>
</dbReference>
<dbReference type="Gene3D" id="1.10.10.60">
    <property type="entry name" value="Homeodomain-like"/>
    <property type="match status" value="2"/>
</dbReference>
<dbReference type="Proteomes" id="UP000198725">
    <property type="component" value="Unassembled WGS sequence"/>
</dbReference>
<dbReference type="PANTHER" id="PTHR43436">
    <property type="entry name" value="ARAC-FAMILY TRANSCRIPTIONAL REGULATOR"/>
    <property type="match status" value="1"/>
</dbReference>